<name>A0A411HB97_9VIRU</name>
<proteinExistence type="predicted"/>
<reference evidence="1" key="1">
    <citation type="journal article" date="2019" name="Sci. Rep.">
        <title>The first clawed lobster virus Homarus gammarus nudivirus (HgNV n. sp.) expands the diversity of the Nudiviridae.</title>
        <authorList>
            <person name="Holt C.C."/>
            <person name="Stone M."/>
            <person name="Bass D."/>
            <person name="Bateman K.S."/>
            <person name="van Aerle R."/>
            <person name="Daniels C.L."/>
            <person name="van der Giezen M."/>
            <person name="Ross S.H."/>
            <person name="Hooper C."/>
            <person name="Stentiford G.D."/>
        </authorList>
    </citation>
    <scope>NUCLEOTIDE SEQUENCE</scope>
    <source>
        <strain evidence="1">52S104HLG2</strain>
    </source>
</reference>
<sequence length="246" mass="29016">MSSILTPYIRKRYKNIDELNNIFNINNKVCAPSDALYEGNIHSIYVKVDVEDYTKIFNHNNYNNIMHDQTYVFYSNNRIGVLAYTEKNKKKNVCETWDFVNSTVYSYDTVDVAYVVDNFKGRLTLPMDRFNNLSMRLNSYGSWCQFDSNLTIFIGKRILYTGHPKDLEYVNLRAREAEQLSNLSNVGARFSNIYYHINVREDYFVLFRRTNALDSIFNKSSIYNLLRSQKLEHLLRVNENLLIPLV</sequence>
<accession>A0A411HB97</accession>
<dbReference type="Proteomes" id="UP000682645">
    <property type="component" value="Segment"/>
</dbReference>
<keyword evidence="2" id="KW-1185">Reference proteome</keyword>
<organism evidence="1 2">
    <name type="scientific">Homarus gammarus nudivirus</name>
    <dbReference type="NCBI Taxonomy" id="2509616"/>
    <lineage>
        <taxon>Viruses</taxon>
        <taxon>Viruses incertae sedis</taxon>
        <taxon>Naldaviricetes</taxon>
        <taxon>Lefavirales</taxon>
        <taxon>Nudiviridae</taxon>
        <taxon>Gammanudivirus</taxon>
        <taxon>Gammanudivirus hogammari</taxon>
    </lineage>
</organism>
<evidence type="ECO:0000313" key="2">
    <source>
        <dbReference type="Proteomes" id="UP000682645"/>
    </source>
</evidence>
<dbReference type="EMBL" id="MK439999">
    <property type="protein sequence ID" value="QBB28691.1"/>
    <property type="molecule type" value="Genomic_DNA"/>
</dbReference>
<gene>
    <name evidence="1" type="ORF">HgNV_086</name>
</gene>
<evidence type="ECO:0000313" key="1">
    <source>
        <dbReference type="EMBL" id="QBB28691.1"/>
    </source>
</evidence>
<protein>
    <submittedName>
        <fullName evidence="1">Uncharacterized protein</fullName>
    </submittedName>
</protein>